<dbReference type="InterPro" id="IPR004046">
    <property type="entry name" value="GST_C"/>
</dbReference>
<gene>
    <name evidence="4" type="ORF">GSLYS_00000712001</name>
</gene>
<proteinExistence type="predicted"/>
<feature type="domain" description="GST C-terminal" evidence="3">
    <location>
        <begin position="206"/>
        <end position="333"/>
    </location>
</feature>
<dbReference type="PANTHER" id="PTHR11571">
    <property type="entry name" value="GLUTATHIONE S-TRANSFERASE"/>
    <property type="match status" value="1"/>
</dbReference>
<dbReference type="PROSITE" id="PS50404">
    <property type="entry name" value="GST_NTER"/>
    <property type="match status" value="1"/>
</dbReference>
<feature type="compositionally biased region" description="Acidic residues" evidence="1">
    <location>
        <begin position="73"/>
        <end position="89"/>
    </location>
</feature>
<dbReference type="AlphaFoldDB" id="A0AAV2GYM4"/>
<protein>
    <submittedName>
        <fullName evidence="4">Uncharacterized protein</fullName>
    </submittedName>
</protein>
<dbReference type="InterPro" id="IPR010987">
    <property type="entry name" value="Glutathione-S-Trfase_C-like"/>
</dbReference>
<dbReference type="CDD" id="cd03039">
    <property type="entry name" value="GST_N_Sigma_like"/>
    <property type="match status" value="1"/>
</dbReference>
<dbReference type="GO" id="GO:0006749">
    <property type="term" value="P:glutathione metabolic process"/>
    <property type="evidence" value="ECO:0007669"/>
    <property type="project" value="TreeGrafter"/>
</dbReference>
<comment type="caution">
    <text evidence="4">The sequence shown here is derived from an EMBL/GenBank/DDBJ whole genome shotgun (WGS) entry which is preliminary data.</text>
</comment>
<keyword evidence="5" id="KW-1185">Reference proteome</keyword>
<evidence type="ECO:0000259" key="2">
    <source>
        <dbReference type="PROSITE" id="PS50404"/>
    </source>
</evidence>
<dbReference type="PROSITE" id="PS50405">
    <property type="entry name" value="GST_CTER"/>
    <property type="match status" value="1"/>
</dbReference>
<dbReference type="SUPFAM" id="SSF47616">
    <property type="entry name" value="GST C-terminal domain-like"/>
    <property type="match status" value="1"/>
</dbReference>
<evidence type="ECO:0000313" key="5">
    <source>
        <dbReference type="Proteomes" id="UP001497497"/>
    </source>
</evidence>
<organism evidence="4 5">
    <name type="scientific">Lymnaea stagnalis</name>
    <name type="common">Great pond snail</name>
    <name type="synonym">Helix stagnalis</name>
    <dbReference type="NCBI Taxonomy" id="6523"/>
    <lineage>
        <taxon>Eukaryota</taxon>
        <taxon>Metazoa</taxon>
        <taxon>Spiralia</taxon>
        <taxon>Lophotrochozoa</taxon>
        <taxon>Mollusca</taxon>
        <taxon>Gastropoda</taxon>
        <taxon>Heterobranchia</taxon>
        <taxon>Euthyneura</taxon>
        <taxon>Panpulmonata</taxon>
        <taxon>Hygrophila</taxon>
        <taxon>Lymnaeoidea</taxon>
        <taxon>Lymnaeidae</taxon>
        <taxon>Lymnaea</taxon>
    </lineage>
</organism>
<feature type="domain" description="GST N-terminal" evidence="2">
    <location>
        <begin position="127"/>
        <end position="204"/>
    </location>
</feature>
<evidence type="ECO:0000259" key="3">
    <source>
        <dbReference type="PROSITE" id="PS50405"/>
    </source>
</evidence>
<evidence type="ECO:0000313" key="4">
    <source>
        <dbReference type="EMBL" id="CAL1526535.1"/>
    </source>
</evidence>
<name>A0AAV2GYM4_LYMST</name>
<dbReference type="InterPro" id="IPR004045">
    <property type="entry name" value="Glutathione_S-Trfase_N"/>
</dbReference>
<dbReference type="EMBL" id="CAXITT010000006">
    <property type="protein sequence ID" value="CAL1526535.1"/>
    <property type="molecule type" value="Genomic_DNA"/>
</dbReference>
<accession>A0AAV2GYM4</accession>
<dbReference type="InterPro" id="IPR036282">
    <property type="entry name" value="Glutathione-S-Trfase_C_sf"/>
</dbReference>
<dbReference type="Gene3D" id="1.20.1050.10">
    <property type="match status" value="1"/>
</dbReference>
<reference evidence="4 5" key="1">
    <citation type="submission" date="2024-04" db="EMBL/GenBank/DDBJ databases">
        <authorList>
            <consortium name="Genoscope - CEA"/>
            <person name="William W."/>
        </authorList>
    </citation>
    <scope>NUCLEOTIDE SEQUENCE [LARGE SCALE GENOMIC DNA]</scope>
</reference>
<dbReference type="GO" id="GO:0004364">
    <property type="term" value="F:glutathione transferase activity"/>
    <property type="evidence" value="ECO:0007669"/>
    <property type="project" value="TreeGrafter"/>
</dbReference>
<evidence type="ECO:0000256" key="1">
    <source>
        <dbReference type="SAM" id="MobiDB-lite"/>
    </source>
</evidence>
<dbReference type="PANTHER" id="PTHR11571:SF153">
    <property type="entry name" value="GLUTATHIONE S-TRANSFERASE"/>
    <property type="match status" value="1"/>
</dbReference>
<sequence>MRRAAKKRPTLGNLWEDVSDVPDESSTKVVHLAVVHPGTFVAWSGLRLMDVKRTPTWVMRDRYSATSQTFVVSDEDDESEEEEEEDLEEKYEDDMLNKIRAQVMAEKKMKRMIGVKVKQEEEEWRLSNYKLTSLTGKGEAELIRLIFVIANQTYIDERITKEEWDERKSNTAYQTLPILSRCKKQWGESGAIVRMLARKFLLMGVNNDEHLTVEATYERLRRLQRQNKRAISWVIYGEKNKEKLEWAQGQLLHVILPPSLKEWDQLIQKTRGPFIAASGITMADIAIVDFLDQCSSHLMIDSLLADFMAISDLIYVVKNCPSVRKYTDERQED</sequence>
<dbReference type="Gene3D" id="3.40.30.10">
    <property type="entry name" value="Glutaredoxin"/>
    <property type="match status" value="1"/>
</dbReference>
<dbReference type="InterPro" id="IPR036249">
    <property type="entry name" value="Thioredoxin-like_sf"/>
</dbReference>
<dbReference type="SUPFAM" id="SSF52833">
    <property type="entry name" value="Thioredoxin-like"/>
    <property type="match status" value="1"/>
</dbReference>
<dbReference type="InterPro" id="IPR050213">
    <property type="entry name" value="GST_superfamily"/>
</dbReference>
<feature type="region of interest" description="Disordered" evidence="1">
    <location>
        <begin position="69"/>
        <end position="89"/>
    </location>
</feature>
<dbReference type="Pfam" id="PF14497">
    <property type="entry name" value="GST_C_3"/>
    <property type="match status" value="1"/>
</dbReference>
<dbReference type="Proteomes" id="UP001497497">
    <property type="component" value="Unassembled WGS sequence"/>
</dbReference>